<reference evidence="2 3" key="1">
    <citation type="submission" date="2014-12" db="EMBL/GenBank/DDBJ databases">
        <title>Genome assembly of Enhygromyxa salina DSM 15201.</title>
        <authorList>
            <person name="Sharma G."/>
            <person name="Subramanian S."/>
        </authorList>
    </citation>
    <scope>NUCLEOTIDE SEQUENCE [LARGE SCALE GENOMIC DNA]</scope>
    <source>
        <strain evidence="2 3">DSM 15201</strain>
    </source>
</reference>
<name>A0A0C1ZBJ7_9BACT</name>
<keyword evidence="1" id="KW-0812">Transmembrane</keyword>
<keyword evidence="1" id="KW-1133">Transmembrane helix</keyword>
<dbReference type="EMBL" id="JMCC02000061">
    <property type="protein sequence ID" value="KIG15094.1"/>
    <property type="molecule type" value="Genomic_DNA"/>
</dbReference>
<sequence>MIDSTTGSTDPTKMNTQHNLFRDLYSAIPSTVKLLVPLLIVALIGYEIFDAIRIFVHDMSQLLTLADILSGQGLNSYVHLDWSNDVRTLTVTVDRIPAKLSAVQDTIRTFAETQLHDIDAMVLCRPVANGMTCEQFL</sequence>
<evidence type="ECO:0000313" key="2">
    <source>
        <dbReference type="EMBL" id="KIG15094.1"/>
    </source>
</evidence>
<accession>A0A0C1ZBJ7</accession>
<comment type="caution">
    <text evidence="2">The sequence shown here is derived from an EMBL/GenBank/DDBJ whole genome shotgun (WGS) entry which is preliminary data.</text>
</comment>
<evidence type="ECO:0000256" key="1">
    <source>
        <dbReference type="SAM" id="Phobius"/>
    </source>
</evidence>
<keyword evidence="1" id="KW-0472">Membrane</keyword>
<gene>
    <name evidence="2" type="ORF">DB30_06126</name>
</gene>
<proteinExistence type="predicted"/>
<feature type="transmembrane region" description="Helical" evidence="1">
    <location>
        <begin position="34"/>
        <end position="56"/>
    </location>
</feature>
<organism evidence="2 3">
    <name type="scientific">Enhygromyxa salina</name>
    <dbReference type="NCBI Taxonomy" id="215803"/>
    <lineage>
        <taxon>Bacteria</taxon>
        <taxon>Pseudomonadati</taxon>
        <taxon>Myxococcota</taxon>
        <taxon>Polyangia</taxon>
        <taxon>Nannocystales</taxon>
        <taxon>Nannocystaceae</taxon>
        <taxon>Enhygromyxa</taxon>
    </lineage>
</organism>
<dbReference type="AlphaFoldDB" id="A0A0C1ZBJ7"/>
<dbReference type="Proteomes" id="UP000031599">
    <property type="component" value="Unassembled WGS sequence"/>
</dbReference>
<protein>
    <submittedName>
        <fullName evidence="2">Uncharacterized protein</fullName>
    </submittedName>
</protein>
<evidence type="ECO:0000313" key="3">
    <source>
        <dbReference type="Proteomes" id="UP000031599"/>
    </source>
</evidence>